<evidence type="ECO:0000313" key="2">
    <source>
        <dbReference type="EMBL" id="KAG5974309.1"/>
    </source>
</evidence>
<dbReference type="AlphaFoldDB" id="A0A9P7MXH7"/>
<proteinExistence type="predicted"/>
<name>A0A9P7MXH7_9HYPO</name>
<accession>A0A9P7MXH7</accession>
<organism evidence="2 3">
    <name type="scientific">Claviceps arundinis</name>
    <dbReference type="NCBI Taxonomy" id="1623583"/>
    <lineage>
        <taxon>Eukaryota</taxon>
        <taxon>Fungi</taxon>
        <taxon>Dikarya</taxon>
        <taxon>Ascomycota</taxon>
        <taxon>Pezizomycotina</taxon>
        <taxon>Sordariomycetes</taxon>
        <taxon>Hypocreomycetidae</taxon>
        <taxon>Hypocreales</taxon>
        <taxon>Clavicipitaceae</taxon>
        <taxon>Claviceps</taxon>
    </lineage>
</organism>
<comment type="caution">
    <text evidence="2">The sequence shown here is derived from an EMBL/GenBank/DDBJ whole genome shotgun (WGS) entry which is preliminary data.</text>
</comment>
<protein>
    <submittedName>
        <fullName evidence="2">Uncharacterized protein</fullName>
    </submittedName>
</protein>
<evidence type="ECO:0000313" key="3">
    <source>
        <dbReference type="Proteomes" id="UP000784919"/>
    </source>
</evidence>
<dbReference type="OrthoDB" id="4953824at2759"/>
<gene>
    <name evidence="2" type="ORF">E4U56_004821</name>
</gene>
<keyword evidence="1" id="KW-0732">Signal</keyword>
<sequence length="191" mass="21259">MRVFVALAFACGALAAAVQPLEAAAEAHGALSAESDLQDAIFDIDAAPKMAGPEARPEDLEEASVLDKRAKFKQFSKTIRLPQRRMGEVKPPRIYLNEVRLDFIMAQKRVKTRHGMVTQWYCQSLRFTNGGKVRRRVTARVHRMPPLMQELLPPRTSKVIQLPQNVMEIIMDVIAVPGNGRGPAVSKSRVC</sequence>
<evidence type="ECO:0000256" key="1">
    <source>
        <dbReference type="SAM" id="SignalP"/>
    </source>
</evidence>
<feature type="chain" id="PRO_5040239178" evidence="1">
    <location>
        <begin position="16"/>
        <end position="191"/>
    </location>
</feature>
<reference evidence="2" key="1">
    <citation type="journal article" date="2020" name="bioRxiv">
        <title>Whole genome comparisons of ergot fungi reveals the divergence and evolution of species within the genus Claviceps are the result of varying mechanisms driving genome evolution and host range expansion.</title>
        <authorList>
            <person name="Wyka S.A."/>
            <person name="Mondo S.J."/>
            <person name="Liu M."/>
            <person name="Dettman J."/>
            <person name="Nalam V."/>
            <person name="Broders K.D."/>
        </authorList>
    </citation>
    <scope>NUCLEOTIDE SEQUENCE</scope>
    <source>
        <strain evidence="2">CCC 1102</strain>
    </source>
</reference>
<dbReference type="Proteomes" id="UP000784919">
    <property type="component" value="Unassembled WGS sequence"/>
</dbReference>
<dbReference type="EMBL" id="SRPS01000032">
    <property type="protein sequence ID" value="KAG5974309.1"/>
    <property type="molecule type" value="Genomic_DNA"/>
</dbReference>
<feature type="signal peptide" evidence="1">
    <location>
        <begin position="1"/>
        <end position="15"/>
    </location>
</feature>